<dbReference type="Gene3D" id="3.40.50.2000">
    <property type="entry name" value="Glycogen Phosphorylase B"/>
    <property type="match status" value="1"/>
</dbReference>
<keyword evidence="2" id="KW-0732">Signal</keyword>
<dbReference type="SUPFAM" id="SSF53756">
    <property type="entry name" value="UDP-Glycosyltransferase/glycogen phosphorylase"/>
    <property type="match status" value="1"/>
</dbReference>
<evidence type="ECO:0000256" key="1">
    <source>
        <dbReference type="ARBA" id="ARBA00022679"/>
    </source>
</evidence>
<feature type="chain" id="PRO_5042193476" description="2-hydroxyacylsphingosine 1-beta-galactosyltransferase" evidence="2">
    <location>
        <begin position="27"/>
        <end position="515"/>
    </location>
</feature>
<evidence type="ECO:0008006" key="5">
    <source>
        <dbReference type="Google" id="ProtNLM"/>
    </source>
</evidence>
<dbReference type="InterPro" id="IPR050426">
    <property type="entry name" value="Glycosyltransferase_28"/>
</dbReference>
<dbReference type="PANTHER" id="PTHR48050:SF13">
    <property type="entry name" value="STEROL 3-BETA-GLUCOSYLTRANSFERASE UGT80A2"/>
    <property type="match status" value="1"/>
</dbReference>
<name>A0AAE8SL64_9HYPO</name>
<keyword evidence="1" id="KW-0808">Transferase</keyword>
<gene>
    <name evidence="3" type="ORF">FTOL_09024</name>
</gene>
<dbReference type="EMBL" id="ONZP01000325">
    <property type="protein sequence ID" value="SPJ81619.1"/>
    <property type="molecule type" value="Genomic_DNA"/>
</dbReference>
<protein>
    <recommendedName>
        <fullName evidence="5">2-hydroxyacylsphingosine 1-beta-galactosyltransferase</fullName>
    </recommendedName>
</protein>
<dbReference type="PANTHER" id="PTHR48050">
    <property type="entry name" value="STEROL 3-BETA-GLUCOSYLTRANSFERASE"/>
    <property type="match status" value="1"/>
</dbReference>
<sequence>MFNRSLTLGAALIAALSIFFSRPTLDLRPPYVQGRNGTALFLVNEQHGLSNVHVATASALLENYPDVEVHFASFPRLQAKLERIARFAQKTNPEAHIVFHQLQGPSMLDALHNVGRTIMGFLHPPGISGISHFCKELQYLICPWSAEEHFSIYNELKTLIDEVDPAVVVLDTIFIPAIEATLEKNRRYAVITPNQVIDNFITEQPYGSILWKYPAMASGFPYPLPWRKIPENLYLNARVTYSVMRMPELTARRKWLRAKGIADPLNFFGVYRHDAPWITVTTEGASIPADYIPPNVTVTNPIILSVAPASEQDLELVEWLKKAPTVLINLGSTVMYTEAQASVMVQAIAKVLDQLNVQFLWKFNKYGNYSNNVFLPVQRYLESGQLKLEKWLTVDPTSILETGLVVASVHHGGANCYNEAVYAGVPQVIMPLWADLYNYAVLVESIGIGVWACPNTSPNWTVGELALAILKVIDGGKASLLMRSKARDLGDRIQASEKGRDVAARKVSELAHSGK</sequence>
<feature type="signal peptide" evidence="2">
    <location>
        <begin position="1"/>
        <end position="26"/>
    </location>
</feature>
<evidence type="ECO:0000313" key="3">
    <source>
        <dbReference type="EMBL" id="SPJ81619.1"/>
    </source>
</evidence>
<dbReference type="AlphaFoldDB" id="A0AAE8SL64"/>
<dbReference type="Pfam" id="PF00201">
    <property type="entry name" value="UDPGT"/>
    <property type="match status" value="1"/>
</dbReference>
<comment type="caution">
    <text evidence="3">The sequence shown here is derived from an EMBL/GenBank/DDBJ whole genome shotgun (WGS) entry which is preliminary data.</text>
</comment>
<proteinExistence type="predicted"/>
<dbReference type="GO" id="GO:0008194">
    <property type="term" value="F:UDP-glycosyltransferase activity"/>
    <property type="evidence" value="ECO:0007669"/>
    <property type="project" value="InterPro"/>
</dbReference>
<dbReference type="InterPro" id="IPR002213">
    <property type="entry name" value="UDP_glucos_trans"/>
</dbReference>
<dbReference type="CDD" id="cd03784">
    <property type="entry name" value="GT1_Gtf-like"/>
    <property type="match status" value="1"/>
</dbReference>
<dbReference type="Proteomes" id="UP001187734">
    <property type="component" value="Unassembled WGS sequence"/>
</dbReference>
<keyword evidence="4" id="KW-1185">Reference proteome</keyword>
<organism evidence="3 4">
    <name type="scientific">Fusarium torulosum</name>
    <dbReference type="NCBI Taxonomy" id="33205"/>
    <lineage>
        <taxon>Eukaryota</taxon>
        <taxon>Fungi</taxon>
        <taxon>Dikarya</taxon>
        <taxon>Ascomycota</taxon>
        <taxon>Pezizomycotina</taxon>
        <taxon>Sordariomycetes</taxon>
        <taxon>Hypocreomycetidae</taxon>
        <taxon>Hypocreales</taxon>
        <taxon>Nectriaceae</taxon>
        <taxon>Fusarium</taxon>
    </lineage>
</organism>
<evidence type="ECO:0000256" key="2">
    <source>
        <dbReference type="SAM" id="SignalP"/>
    </source>
</evidence>
<reference evidence="3" key="1">
    <citation type="submission" date="2018-03" db="EMBL/GenBank/DDBJ databases">
        <authorList>
            <person name="Guldener U."/>
        </authorList>
    </citation>
    <scope>NUCLEOTIDE SEQUENCE</scope>
</reference>
<accession>A0AAE8SL64</accession>
<evidence type="ECO:0000313" key="4">
    <source>
        <dbReference type="Proteomes" id="UP001187734"/>
    </source>
</evidence>